<sequence length="250" mass="27381">MPDFEPKAFADLFGDQSKPLIVGGQAVNLWAEVMRDQSPELLRLAPFTSTDADIVGDVALAQKLAERRGWQIRVNPDARNPIAAVLSKESPGGLLEVDVLRSVLGVNHADLSGGVTIEMLPGVNARVPSPLTLLKAKIGNLCALDNKRFDGTTRNDLRHASMLVTICRLYLHGMAREVRAGVCPERALVNELHTLNDIITSRNALQAGKRFQLDLSPALPLDLDCAQLPKVQKFYEFHKQGPRQNPGIKI</sequence>
<evidence type="ECO:0000313" key="2">
    <source>
        <dbReference type="Proteomes" id="UP000078486"/>
    </source>
</evidence>
<evidence type="ECO:0008006" key="3">
    <source>
        <dbReference type="Google" id="ProtNLM"/>
    </source>
</evidence>
<reference evidence="1 2" key="1">
    <citation type="submission" date="2016-01" db="EMBL/GenBank/DDBJ databases">
        <title>High potential of lignocellulose degradation of a new Verrucomicrobia species.</title>
        <authorList>
            <person name="Wang Y."/>
            <person name="Shi Y."/>
            <person name="Qiu Z."/>
            <person name="Liu S."/>
            <person name="Yang H."/>
        </authorList>
    </citation>
    <scope>NUCLEOTIDE SEQUENCE [LARGE SCALE GENOMIC DNA]</scope>
    <source>
        <strain evidence="1 2">TSB47</strain>
    </source>
</reference>
<dbReference type="OrthoDB" id="197049at2"/>
<dbReference type="AlphaFoldDB" id="A0A178IPW6"/>
<evidence type="ECO:0000313" key="1">
    <source>
        <dbReference type="EMBL" id="OAM91913.1"/>
    </source>
</evidence>
<comment type="caution">
    <text evidence="1">The sequence shown here is derived from an EMBL/GenBank/DDBJ whole genome shotgun (WGS) entry which is preliminary data.</text>
</comment>
<dbReference type="Proteomes" id="UP000078486">
    <property type="component" value="Unassembled WGS sequence"/>
</dbReference>
<dbReference type="RefSeq" id="WP_068773278.1">
    <property type="nucleotide sequence ID" value="NZ_KV441849.1"/>
</dbReference>
<organism evidence="1 2">
    <name type="scientific">Termitidicoccus mucosus</name>
    <dbReference type="NCBI Taxonomy" id="1184151"/>
    <lineage>
        <taxon>Bacteria</taxon>
        <taxon>Pseudomonadati</taxon>
        <taxon>Verrucomicrobiota</taxon>
        <taxon>Opitutia</taxon>
        <taxon>Opitutales</taxon>
        <taxon>Opitutaceae</taxon>
        <taxon>Termitidicoccus</taxon>
    </lineage>
</organism>
<dbReference type="EMBL" id="LRRQ01000003">
    <property type="protein sequence ID" value="OAM91913.1"/>
    <property type="molecule type" value="Genomic_DNA"/>
</dbReference>
<accession>A0A178IPW6</accession>
<gene>
    <name evidence="1" type="ORF">AW736_26395</name>
</gene>
<protein>
    <recommendedName>
        <fullName evidence="3">Nucleotidyltransferase</fullName>
    </recommendedName>
</protein>
<proteinExistence type="predicted"/>
<keyword evidence="2" id="KW-1185">Reference proteome</keyword>
<name>A0A178IPW6_9BACT</name>